<name>L2GTS1_VAVCU</name>
<evidence type="ECO:0000256" key="1">
    <source>
        <dbReference type="ARBA" id="ARBA00022741"/>
    </source>
</evidence>
<keyword evidence="8" id="KW-1185">Reference proteome</keyword>
<evidence type="ECO:0000256" key="4">
    <source>
        <dbReference type="ARBA" id="ARBA00022840"/>
    </source>
</evidence>
<dbReference type="SMART" id="SM00847">
    <property type="entry name" value="HA2"/>
    <property type="match status" value="1"/>
</dbReference>
<dbReference type="AlphaFoldDB" id="L2GTS1"/>
<dbReference type="OrthoDB" id="10253254at2759"/>
<organism evidence="7 8">
    <name type="scientific">Vavraia culicis (isolate floridensis)</name>
    <name type="common">Microsporidian parasite</name>
    <dbReference type="NCBI Taxonomy" id="948595"/>
    <lineage>
        <taxon>Eukaryota</taxon>
        <taxon>Fungi</taxon>
        <taxon>Fungi incertae sedis</taxon>
        <taxon>Microsporidia</taxon>
        <taxon>Pleistophoridae</taxon>
        <taxon>Vavraia</taxon>
    </lineage>
</organism>
<evidence type="ECO:0000259" key="5">
    <source>
        <dbReference type="PROSITE" id="PS51192"/>
    </source>
</evidence>
<dbReference type="CDD" id="cd18791">
    <property type="entry name" value="SF2_C_RHA"/>
    <property type="match status" value="1"/>
</dbReference>
<dbReference type="CDD" id="cd17917">
    <property type="entry name" value="DEXHc_RHA-like"/>
    <property type="match status" value="1"/>
</dbReference>
<dbReference type="Pfam" id="PF21010">
    <property type="entry name" value="HA2_C"/>
    <property type="match status" value="1"/>
</dbReference>
<keyword evidence="3" id="KW-0347">Helicase</keyword>
<dbReference type="GO" id="GO:0004386">
    <property type="term" value="F:helicase activity"/>
    <property type="evidence" value="ECO:0007669"/>
    <property type="project" value="UniProtKB-KW"/>
</dbReference>
<accession>L2GTS1</accession>
<dbReference type="PROSITE" id="PS51194">
    <property type="entry name" value="HELICASE_CTER"/>
    <property type="match status" value="1"/>
</dbReference>
<dbReference type="InterPro" id="IPR001650">
    <property type="entry name" value="Helicase_C-like"/>
</dbReference>
<dbReference type="GO" id="GO:0016787">
    <property type="term" value="F:hydrolase activity"/>
    <property type="evidence" value="ECO:0007669"/>
    <property type="project" value="UniProtKB-KW"/>
</dbReference>
<dbReference type="InParanoid" id="L2GTS1"/>
<dbReference type="InterPro" id="IPR048333">
    <property type="entry name" value="HA2_WH"/>
</dbReference>
<feature type="domain" description="Helicase ATP-binding" evidence="5">
    <location>
        <begin position="120"/>
        <end position="269"/>
    </location>
</feature>
<evidence type="ECO:0000313" key="7">
    <source>
        <dbReference type="EMBL" id="ELA46762.1"/>
    </source>
</evidence>
<dbReference type="GO" id="GO:0003723">
    <property type="term" value="F:RNA binding"/>
    <property type="evidence" value="ECO:0007669"/>
    <property type="project" value="TreeGrafter"/>
</dbReference>
<dbReference type="SMART" id="SM00487">
    <property type="entry name" value="DEXDc"/>
    <property type="match status" value="1"/>
</dbReference>
<dbReference type="GeneID" id="19879594"/>
<dbReference type="Pfam" id="PF00271">
    <property type="entry name" value="Helicase_C"/>
    <property type="match status" value="1"/>
</dbReference>
<dbReference type="OMA" id="VTSKPFM"/>
<dbReference type="InterPro" id="IPR011545">
    <property type="entry name" value="DEAD/DEAH_box_helicase_dom"/>
</dbReference>
<keyword evidence="2" id="KW-0378">Hydrolase</keyword>
<dbReference type="Pfam" id="PF07717">
    <property type="entry name" value="OB_NTP_bind"/>
    <property type="match status" value="1"/>
</dbReference>
<dbReference type="SMART" id="SM00490">
    <property type="entry name" value="HELICc"/>
    <property type="match status" value="1"/>
</dbReference>
<protein>
    <submittedName>
        <fullName evidence="7">Uncharacterized protein</fullName>
    </submittedName>
</protein>
<reference evidence="8" key="1">
    <citation type="submission" date="2011-03" db="EMBL/GenBank/DDBJ databases">
        <title>The genome sequence of Vavraia culicis strain floridensis.</title>
        <authorList>
            <consortium name="The Broad Institute Genome Sequencing Platform"/>
            <person name="Cuomo C."/>
            <person name="Becnel J."/>
            <person name="Sanscrainte N."/>
            <person name="Young S.K."/>
            <person name="Zeng Q."/>
            <person name="Gargeya S."/>
            <person name="Fitzgerald M."/>
            <person name="Haas B."/>
            <person name="Abouelleil A."/>
            <person name="Alvarado L."/>
            <person name="Arachchi H.M."/>
            <person name="Berlin A."/>
            <person name="Chapman S.B."/>
            <person name="Gearin G."/>
            <person name="Goldberg J."/>
            <person name="Griggs A."/>
            <person name="Gujja S."/>
            <person name="Hansen M."/>
            <person name="Heiman D."/>
            <person name="Howarth C."/>
            <person name="Larimer J."/>
            <person name="Lui A."/>
            <person name="MacDonald P.J.P."/>
            <person name="McCowen C."/>
            <person name="Montmayeur A."/>
            <person name="Murphy C."/>
            <person name="Neiman D."/>
            <person name="Pearson M."/>
            <person name="Priest M."/>
            <person name="Roberts A."/>
            <person name="Saif S."/>
            <person name="Shea T."/>
            <person name="Sisk P."/>
            <person name="Stolte C."/>
            <person name="Sykes S."/>
            <person name="Wortman J."/>
            <person name="Nusbaum C."/>
            <person name="Birren B."/>
        </authorList>
    </citation>
    <scope>NUCLEOTIDE SEQUENCE [LARGE SCALE GENOMIC DNA]</scope>
    <source>
        <strain evidence="8">floridensis</strain>
    </source>
</reference>
<dbReference type="Gene3D" id="3.40.50.300">
    <property type="entry name" value="P-loop containing nucleotide triphosphate hydrolases"/>
    <property type="match status" value="2"/>
</dbReference>
<gene>
    <name evidence="7" type="ORF">VCUG_01721</name>
</gene>
<evidence type="ECO:0000313" key="8">
    <source>
        <dbReference type="Proteomes" id="UP000011081"/>
    </source>
</evidence>
<dbReference type="RefSeq" id="XP_008074740.1">
    <property type="nucleotide sequence ID" value="XM_008076549.1"/>
</dbReference>
<dbReference type="InterPro" id="IPR011709">
    <property type="entry name" value="DEAD-box_helicase_OB_fold"/>
</dbReference>
<dbReference type="EMBL" id="GL877433">
    <property type="protein sequence ID" value="ELA46762.1"/>
    <property type="molecule type" value="Genomic_DNA"/>
</dbReference>
<dbReference type="PANTHER" id="PTHR18934">
    <property type="entry name" value="ATP-DEPENDENT RNA HELICASE"/>
    <property type="match status" value="1"/>
</dbReference>
<dbReference type="PANTHER" id="PTHR18934:SF99">
    <property type="entry name" value="ATP-DEPENDENT RNA HELICASE DHX37-RELATED"/>
    <property type="match status" value="1"/>
</dbReference>
<dbReference type="GO" id="GO:0005524">
    <property type="term" value="F:ATP binding"/>
    <property type="evidence" value="ECO:0007669"/>
    <property type="project" value="UniProtKB-KW"/>
</dbReference>
<dbReference type="PROSITE" id="PS51192">
    <property type="entry name" value="HELICASE_ATP_BIND_1"/>
    <property type="match status" value="1"/>
</dbReference>
<dbReference type="Pfam" id="PF04408">
    <property type="entry name" value="WHD_HA2"/>
    <property type="match status" value="1"/>
</dbReference>
<keyword evidence="4" id="KW-0067">ATP-binding</keyword>
<dbReference type="InterPro" id="IPR014001">
    <property type="entry name" value="Helicase_ATP-bd"/>
</dbReference>
<dbReference type="SUPFAM" id="SSF52540">
    <property type="entry name" value="P-loop containing nucleoside triphosphate hydrolases"/>
    <property type="match status" value="1"/>
</dbReference>
<dbReference type="FunCoup" id="L2GTS1">
    <property type="interactions" value="416"/>
</dbReference>
<dbReference type="HOGENOM" id="CLU_001832_5_11_1"/>
<dbReference type="Proteomes" id="UP000011081">
    <property type="component" value="Unassembled WGS sequence"/>
</dbReference>
<dbReference type="Pfam" id="PF00270">
    <property type="entry name" value="DEAD"/>
    <property type="match status" value="1"/>
</dbReference>
<feature type="domain" description="Helicase C-terminal" evidence="6">
    <location>
        <begin position="293"/>
        <end position="456"/>
    </location>
</feature>
<dbReference type="STRING" id="948595.L2GTS1"/>
<dbReference type="VEuPathDB" id="MicrosporidiaDB:VCUG_01721"/>
<proteinExistence type="predicted"/>
<dbReference type="Gene3D" id="1.20.120.1080">
    <property type="match status" value="1"/>
</dbReference>
<evidence type="ECO:0000256" key="3">
    <source>
        <dbReference type="ARBA" id="ARBA00022806"/>
    </source>
</evidence>
<keyword evidence="1" id="KW-0547">Nucleotide-binding</keyword>
<dbReference type="InterPro" id="IPR027417">
    <property type="entry name" value="P-loop_NTPase"/>
</dbReference>
<sequence length="700" mass="81159">MDDEKICSFIKDNLNINDQEVVEYMLFLIRHKRLFEIEPLLERADFVKLMSIAYSESEPRNLFIRRDEPRFLKDFKDNERINNHPIAPSTCNTRDININKPLVYRMNADLPVFAYEKAITEALVNNKVILIEGGTGCGKSTQIPKFLLNYFDRIIVSQPRRIAASNLARRVSLEINESVGCTVGYKVRFDEKSSSKTRLKFVTDGVLLQEREAYDLIIIDEVHERKLNTDIFFAVMNKYQYSRLILMSATVNSYKFINFFKCANIIIEQKRFSNDIHYLPFPCYDFVRKIVEQLKIVLSNARSSINILVFLSGMQDIDRCFNLIKSQSFETTVVLKSHSAVSFQNQQKIFKKYDESKIILSTNIAETSITIEDLDVVIDSGFVKQKRMESGIERLEMIRISKEQADQRSGRVGRTKRGVVYRMYTQSEFSAFHHEGTAEIMNANLGNLILVTKSLGIQHIQRCRFLERPPLENFIDPLERLYRLGALDDRGSLTELGREVARLPLEPELAISLLKAFQLEVFVEVATICALLSVRNLFNHSNIDEYEEVKKTYGDTMGDFFFLMNVYQNAIKRGEKYAIKNKINFKVVSETKHIVQQLCSLFRGHEVKRFQIDHSSRRLRIIKSFCAGYFLNTARKTGASFRTFWNDEEVCVHPSSALNTSNAEYILYTSIIFTDRTYAKNCVKVRKEDLIEASSMFRPE</sequence>
<evidence type="ECO:0000259" key="6">
    <source>
        <dbReference type="PROSITE" id="PS51194"/>
    </source>
</evidence>
<evidence type="ECO:0000256" key="2">
    <source>
        <dbReference type="ARBA" id="ARBA00022801"/>
    </source>
</evidence>
<dbReference type="InterPro" id="IPR007502">
    <property type="entry name" value="Helicase-assoc_dom"/>
</dbReference>